<dbReference type="PROSITE" id="PS51635">
    <property type="entry name" value="PNPLA"/>
    <property type="match status" value="1"/>
</dbReference>
<dbReference type="PANTHER" id="PTHR46394:SF1">
    <property type="entry name" value="PNPLA DOMAIN-CONTAINING PROTEIN"/>
    <property type="match status" value="1"/>
</dbReference>
<dbReference type="GO" id="GO:0016787">
    <property type="term" value="F:hydrolase activity"/>
    <property type="evidence" value="ECO:0007669"/>
    <property type="project" value="UniProtKB-UniRule"/>
</dbReference>
<dbReference type="OrthoDB" id="9770965at2"/>
<dbReference type="Gene3D" id="3.40.1090.10">
    <property type="entry name" value="Cytosolic phospholipase A2 catalytic domain"/>
    <property type="match status" value="1"/>
</dbReference>
<evidence type="ECO:0000256" key="1">
    <source>
        <dbReference type="ARBA" id="ARBA00023098"/>
    </source>
</evidence>
<dbReference type="InterPro" id="IPR052580">
    <property type="entry name" value="Lipid_Hydrolase"/>
</dbReference>
<dbReference type="AlphaFoldDB" id="G8LTE5"/>
<reference evidence="4 5" key="2">
    <citation type="journal article" date="2012" name="Stand. Genomic Sci.">
        <title>Complete Genome Sequence of Clostridium clariflavum DSM 19732.</title>
        <authorList>
            <person name="Izquierdo J.A."/>
            <person name="Goodwin L."/>
            <person name="Davenport K.W."/>
            <person name="Teshima H."/>
            <person name="Bruce D."/>
            <person name="Detter C."/>
            <person name="Tapia R."/>
            <person name="Han S."/>
            <person name="Land M."/>
            <person name="Hauser L."/>
            <person name="Jeffries C.D."/>
            <person name="Han J."/>
            <person name="Pitluck S."/>
            <person name="Nolan M."/>
            <person name="Chen A."/>
            <person name="Huntemann M."/>
            <person name="Mavromatis K."/>
            <person name="Mikhailova N."/>
            <person name="Liolios K."/>
            <person name="Woyke T."/>
            <person name="Lynd L.R."/>
        </authorList>
    </citation>
    <scope>NUCLEOTIDE SEQUENCE [LARGE SCALE GENOMIC DNA]</scope>
    <source>
        <strain evidence="5">DSM 19732 / NBRC 101661 / EBR45</strain>
    </source>
</reference>
<organism evidence="4 5">
    <name type="scientific">Acetivibrio clariflavus (strain DSM 19732 / NBRC 101661 / EBR45)</name>
    <name type="common">Clostridium clariflavum</name>
    <dbReference type="NCBI Taxonomy" id="720554"/>
    <lineage>
        <taxon>Bacteria</taxon>
        <taxon>Bacillati</taxon>
        <taxon>Bacillota</taxon>
        <taxon>Clostridia</taxon>
        <taxon>Eubacteriales</taxon>
        <taxon>Oscillospiraceae</taxon>
        <taxon>Acetivibrio</taxon>
    </lineage>
</organism>
<feature type="short sequence motif" description="GXGXXG" evidence="2">
    <location>
        <begin position="13"/>
        <end position="18"/>
    </location>
</feature>
<keyword evidence="1 2" id="KW-0443">Lipid metabolism</keyword>
<dbReference type="STRING" id="720554.Clocl_2893"/>
<feature type="domain" description="PNPLA" evidence="3">
    <location>
        <begin position="9"/>
        <end position="261"/>
    </location>
</feature>
<dbReference type="EMBL" id="CP003065">
    <property type="protein sequence ID" value="AEV69440.1"/>
    <property type="molecule type" value="Genomic_DNA"/>
</dbReference>
<name>G8LTE5_ACECE</name>
<keyword evidence="2 4" id="KW-0378">Hydrolase</keyword>
<keyword evidence="2" id="KW-0442">Lipid degradation</keyword>
<evidence type="ECO:0000313" key="5">
    <source>
        <dbReference type="Proteomes" id="UP000005435"/>
    </source>
</evidence>
<dbReference type="Pfam" id="PF01734">
    <property type="entry name" value="Patatin"/>
    <property type="match status" value="1"/>
</dbReference>
<dbReference type="SUPFAM" id="SSF52151">
    <property type="entry name" value="FabD/lysophospholipase-like"/>
    <property type="match status" value="1"/>
</dbReference>
<keyword evidence="5" id="KW-1185">Reference proteome</keyword>
<feature type="active site" description="Proton acceptor" evidence="2">
    <location>
        <position position="248"/>
    </location>
</feature>
<dbReference type="HOGENOM" id="CLU_047251_3_0_9"/>
<proteinExistence type="predicted"/>
<dbReference type="InterPro" id="IPR016035">
    <property type="entry name" value="Acyl_Trfase/lysoPLipase"/>
</dbReference>
<dbReference type="InterPro" id="IPR002641">
    <property type="entry name" value="PNPLA_dom"/>
</dbReference>
<sequence length="373" mass="42088">MNMNLNANLVLGGGGIKGIAYVGMLEEAENRGIYFRNISGVSAGAIAGACIAAGYQSKELKKEFYEFDFGKLNIDTIAEKVPVIERYMEFCSSTRFTDKSIYSFLNMPYEDKVRKEESLDDDFSLYRGNFFKNIVKFSKQGCLFDGDLLEEWVYKLLARKGIRTFADLRGGVADYANPMGYKVRMTAVDAKRGKVIVLPDDMKYYGFDPDKLEVAKAVRMSSSVPFAFKPVEFYTNTGGKTKKHYIIDGGVLDSLPVWTISPSMRRPMIACQLKGGNPKKVAFDPLSLLKGFITAVHDIGVPKYIVRNCYFISINTSKVSFLDFNLSDEDKEYLYKAGKKASIPVFNRLIYVKSMERLNLFGRIRYLLSARGF</sequence>
<reference evidence="5" key="1">
    <citation type="submission" date="2011-12" db="EMBL/GenBank/DDBJ databases">
        <title>Complete sequence of Clostridium clariflavum DSM 19732.</title>
        <authorList>
            <consortium name="US DOE Joint Genome Institute"/>
            <person name="Lucas S."/>
            <person name="Han J."/>
            <person name="Lapidus A."/>
            <person name="Cheng J.-F."/>
            <person name="Goodwin L."/>
            <person name="Pitluck S."/>
            <person name="Peters L."/>
            <person name="Teshima H."/>
            <person name="Detter J.C."/>
            <person name="Han C."/>
            <person name="Tapia R."/>
            <person name="Land M."/>
            <person name="Hauser L."/>
            <person name="Kyrpides N."/>
            <person name="Ivanova N."/>
            <person name="Pagani I."/>
            <person name="Kitzmiller T."/>
            <person name="Lynd L."/>
            <person name="Izquierdo J."/>
            <person name="Woyke T."/>
        </authorList>
    </citation>
    <scope>NUCLEOTIDE SEQUENCE [LARGE SCALE GENOMIC DNA]</scope>
    <source>
        <strain evidence="5">DSM 19732 / NBRC 101661 / EBR45</strain>
    </source>
</reference>
<dbReference type="PANTHER" id="PTHR46394">
    <property type="entry name" value="ANNEXIN"/>
    <property type="match status" value="1"/>
</dbReference>
<evidence type="ECO:0000256" key="2">
    <source>
        <dbReference type="PROSITE-ProRule" id="PRU01161"/>
    </source>
</evidence>
<feature type="short sequence motif" description="DGA/G" evidence="2">
    <location>
        <begin position="248"/>
        <end position="250"/>
    </location>
</feature>
<dbReference type="Proteomes" id="UP000005435">
    <property type="component" value="Chromosome"/>
</dbReference>
<dbReference type="RefSeq" id="WP_014255989.1">
    <property type="nucleotide sequence ID" value="NC_016627.1"/>
</dbReference>
<gene>
    <name evidence="4" type="ordered locus">Clocl_2893</name>
</gene>
<dbReference type="KEGG" id="ccl:Clocl_2893"/>
<evidence type="ECO:0000259" key="3">
    <source>
        <dbReference type="PROSITE" id="PS51635"/>
    </source>
</evidence>
<evidence type="ECO:0000313" key="4">
    <source>
        <dbReference type="EMBL" id="AEV69440.1"/>
    </source>
</evidence>
<protein>
    <submittedName>
        <fullName evidence="4">Putative esterase of the alpha-beta hydrolase superfamily</fullName>
    </submittedName>
</protein>
<accession>G8LTE5</accession>
<feature type="active site" description="Nucleophile" evidence="2">
    <location>
        <position position="42"/>
    </location>
</feature>
<dbReference type="GO" id="GO:0016042">
    <property type="term" value="P:lipid catabolic process"/>
    <property type="evidence" value="ECO:0007669"/>
    <property type="project" value="UniProtKB-UniRule"/>
</dbReference>
<feature type="short sequence motif" description="GXSXG" evidence="2">
    <location>
        <begin position="40"/>
        <end position="44"/>
    </location>
</feature>
<dbReference type="eggNOG" id="COG1752">
    <property type="taxonomic scope" value="Bacteria"/>
</dbReference>